<dbReference type="InterPro" id="IPR016024">
    <property type="entry name" value="ARM-type_fold"/>
</dbReference>
<dbReference type="EMBL" id="KZ988107">
    <property type="protein sequence ID" value="RKP13106.1"/>
    <property type="molecule type" value="Genomic_DNA"/>
</dbReference>
<sequence>MNNLLNWAILNSATEGEDAQPSSSPRPLKELSPPVPSHTPSLIPPIPHSAEFVAVASSDLATVEQKELALEDLETLVGQIDNAKNLESLKLWEPLLDLLTSPEPTVRKGAAWVCGTAVQNHPEVKECFTRHGGLNNMVTVLEGDSEVAVKAKALYCLSSLLQNAPPLLETFIK</sequence>
<evidence type="ECO:0000256" key="1">
    <source>
        <dbReference type="ARBA" id="ARBA00011045"/>
    </source>
</evidence>
<feature type="non-terminal residue" evidence="5">
    <location>
        <position position="173"/>
    </location>
</feature>
<protein>
    <submittedName>
        <fullName evidence="5">Armadillo-type protein</fullName>
    </submittedName>
</protein>
<dbReference type="OrthoDB" id="10250458at2759"/>
<evidence type="ECO:0000256" key="3">
    <source>
        <dbReference type="SAM" id="MobiDB-lite"/>
    </source>
</evidence>
<accession>A0A4P9Y2I2</accession>
<evidence type="ECO:0000259" key="4">
    <source>
        <dbReference type="Pfam" id="PF08609"/>
    </source>
</evidence>
<dbReference type="AlphaFoldDB" id="A0A4P9Y2I2"/>
<comment type="similarity">
    <text evidence="1">Belongs to the FES1 family.</text>
</comment>
<keyword evidence="2" id="KW-0677">Repeat</keyword>
<dbReference type="InterPro" id="IPR013918">
    <property type="entry name" value="Nucleotide_exch_fac_Fes1"/>
</dbReference>
<dbReference type="SUPFAM" id="SSF48371">
    <property type="entry name" value="ARM repeat"/>
    <property type="match status" value="1"/>
</dbReference>
<reference evidence="6" key="1">
    <citation type="journal article" date="2018" name="Nat. Microbiol.">
        <title>Leveraging single-cell genomics to expand the fungal tree of life.</title>
        <authorList>
            <person name="Ahrendt S.R."/>
            <person name="Quandt C.A."/>
            <person name="Ciobanu D."/>
            <person name="Clum A."/>
            <person name="Salamov A."/>
            <person name="Andreopoulos B."/>
            <person name="Cheng J.F."/>
            <person name="Woyke T."/>
            <person name="Pelin A."/>
            <person name="Henrissat B."/>
            <person name="Reynolds N.K."/>
            <person name="Benny G.L."/>
            <person name="Smith M.E."/>
            <person name="James T.Y."/>
            <person name="Grigoriev I.V."/>
        </authorList>
    </citation>
    <scope>NUCLEOTIDE SEQUENCE [LARGE SCALE GENOMIC DNA]</scope>
</reference>
<dbReference type="Pfam" id="PF08609">
    <property type="entry name" value="Fes1"/>
    <property type="match status" value="1"/>
</dbReference>
<keyword evidence="6" id="KW-1185">Reference proteome</keyword>
<evidence type="ECO:0000313" key="6">
    <source>
        <dbReference type="Proteomes" id="UP000267251"/>
    </source>
</evidence>
<dbReference type="Proteomes" id="UP000267251">
    <property type="component" value="Unassembled WGS sequence"/>
</dbReference>
<dbReference type="PANTHER" id="PTHR19316">
    <property type="entry name" value="PROTEIN FOLDING REGULATOR"/>
    <property type="match status" value="1"/>
</dbReference>
<dbReference type="PANTHER" id="PTHR19316:SF18">
    <property type="entry name" value="HSP70-BINDING PROTEIN 1"/>
    <property type="match status" value="1"/>
</dbReference>
<evidence type="ECO:0000313" key="5">
    <source>
        <dbReference type="EMBL" id="RKP13106.1"/>
    </source>
</evidence>
<evidence type="ECO:0000256" key="2">
    <source>
        <dbReference type="ARBA" id="ARBA00022737"/>
    </source>
</evidence>
<dbReference type="GO" id="GO:0000774">
    <property type="term" value="F:adenyl-nucleotide exchange factor activity"/>
    <property type="evidence" value="ECO:0007669"/>
    <property type="project" value="TreeGrafter"/>
</dbReference>
<proteinExistence type="inferred from homology"/>
<feature type="compositionally biased region" description="Polar residues" evidence="3">
    <location>
        <begin position="14"/>
        <end position="25"/>
    </location>
</feature>
<gene>
    <name evidence="5" type="ORF">BJ684DRAFT_862</name>
</gene>
<dbReference type="InterPro" id="IPR050693">
    <property type="entry name" value="Hsp70_NEF-Inhibitors"/>
</dbReference>
<dbReference type="Gene3D" id="1.25.10.10">
    <property type="entry name" value="Leucine-rich Repeat Variant"/>
    <property type="match status" value="1"/>
</dbReference>
<feature type="domain" description="Nucleotide exchange factor Fes1" evidence="4">
    <location>
        <begin position="1"/>
        <end position="86"/>
    </location>
</feature>
<dbReference type="GO" id="GO:0005783">
    <property type="term" value="C:endoplasmic reticulum"/>
    <property type="evidence" value="ECO:0007669"/>
    <property type="project" value="TreeGrafter"/>
</dbReference>
<name>A0A4P9Y2I2_9FUNG</name>
<dbReference type="InterPro" id="IPR011989">
    <property type="entry name" value="ARM-like"/>
</dbReference>
<organism evidence="5 6">
    <name type="scientific">Piptocephalis cylindrospora</name>
    <dbReference type="NCBI Taxonomy" id="1907219"/>
    <lineage>
        <taxon>Eukaryota</taxon>
        <taxon>Fungi</taxon>
        <taxon>Fungi incertae sedis</taxon>
        <taxon>Zoopagomycota</taxon>
        <taxon>Zoopagomycotina</taxon>
        <taxon>Zoopagomycetes</taxon>
        <taxon>Zoopagales</taxon>
        <taxon>Piptocephalidaceae</taxon>
        <taxon>Piptocephalis</taxon>
    </lineage>
</organism>
<feature type="region of interest" description="Disordered" evidence="3">
    <location>
        <begin position="14"/>
        <end position="38"/>
    </location>
</feature>